<feature type="compositionally biased region" description="Low complexity" evidence="2">
    <location>
        <begin position="368"/>
        <end position="379"/>
    </location>
</feature>
<dbReference type="Gene3D" id="2.60.40.10">
    <property type="entry name" value="Immunoglobulins"/>
    <property type="match status" value="1"/>
</dbReference>
<dbReference type="SUPFAM" id="SSF48726">
    <property type="entry name" value="Immunoglobulin"/>
    <property type="match status" value="1"/>
</dbReference>
<dbReference type="EMBL" id="CP048649">
    <property type="protein sequence ID" value="QIB68794.1"/>
    <property type="molecule type" value="Genomic_DNA"/>
</dbReference>
<dbReference type="AlphaFoldDB" id="A0A858BVK7"/>
<dbReference type="RefSeq" id="WP_163065657.1">
    <property type="nucleotide sequence ID" value="NZ_CP048649.1"/>
</dbReference>
<accession>A0A858BVK7</accession>
<name>A0A858BVK7_9FIRM</name>
<dbReference type="InterPro" id="IPR036179">
    <property type="entry name" value="Ig-like_dom_sf"/>
</dbReference>
<evidence type="ECO:0000256" key="2">
    <source>
        <dbReference type="SAM" id="MobiDB-lite"/>
    </source>
</evidence>
<organism evidence="6 7">
    <name type="scientific">Aminipila butyrica</name>
    <dbReference type="NCBI Taxonomy" id="433296"/>
    <lineage>
        <taxon>Bacteria</taxon>
        <taxon>Bacillati</taxon>
        <taxon>Bacillota</taxon>
        <taxon>Clostridia</taxon>
        <taxon>Peptostreptococcales</taxon>
        <taxon>Anaerovoracaceae</taxon>
        <taxon>Aminipila</taxon>
    </lineage>
</organism>
<dbReference type="KEGG" id="abut:Ami103574_05430"/>
<dbReference type="Proteomes" id="UP000466848">
    <property type="component" value="Chromosome"/>
</dbReference>
<dbReference type="InterPro" id="IPR007110">
    <property type="entry name" value="Ig-like_dom"/>
</dbReference>
<dbReference type="PROSITE" id="PS50835">
    <property type="entry name" value="IG_LIKE"/>
    <property type="match status" value="1"/>
</dbReference>
<evidence type="ECO:0000256" key="1">
    <source>
        <dbReference type="ARBA" id="ARBA00022737"/>
    </source>
</evidence>
<feature type="signal peptide" evidence="3">
    <location>
        <begin position="1"/>
        <end position="21"/>
    </location>
</feature>
<evidence type="ECO:0000313" key="6">
    <source>
        <dbReference type="EMBL" id="QIB68794.1"/>
    </source>
</evidence>
<feature type="region of interest" description="Disordered" evidence="2">
    <location>
        <begin position="351"/>
        <end position="382"/>
    </location>
</feature>
<dbReference type="SUPFAM" id="SSF49373">
    <property type="entry name" value="Invasin/intimin cell-adhesion fragments"/>
    <property type="match status" value="1"/>
</dbReference>
<evidence type="ECO:0000259" key="5">
    <source>
        <dbReference type="PROSITE" id="PS51272"/>
    </source>
</evidence>
<evidence type="ECO:0008006" key="8">
    <source>
        <dbReference type="Google" id="ProtNLM"/>
    </source>
</evidence>
<evidence type="ECO:0000256" key="3">
    <source>
        <dbReference type="SAM" id="SignalP"/>
    </source>
</evidence>
<evidence type="ECO:0000259" key="4">
    <source>
        <dbReference type="PROSITE" id="PS50835"/>
    </source>
</evidence>
<sequence>MIKRTSKKILSFALVATLVFAATPVTVGAAQNDHTGHWAASAVKVCEDYGILEGVAGNYNPDVIITRAEFCTMVNRAFHYTNTDSSKTFTDVDYNSTSGKDVKIASAMGYIEGYGEKFGPNDGLTQEQAFTILAKIYNLQGSTDAETRFTDDPQISAWARTYIDAMNSAGYVNGTGNGALSPQKQLTKGEVAQVLWNLFGTIADKDLTEDATYQNLTIRQDGVSVKSATVTGDLFITDGVGTGDAAFENITVKGRTLIAGGGSNSVSFNNSSLSNLVLAGTRNTHVNLIKTTPKTIAFAQSGKVSFENAAAAFDAASGKLTLTGTFDKIIENSNHTVTISLGSITTTISSTSPLKSVTKPSVPEIPLSKGGSSRGSSGSNTPSAIAVTGVTVSPNDAVLSEGSSLQLTAIIVPSNATNQGVTWSSDNTAVATVNASGLVMAVASGTATIMVSTADGTHTNVCNVTVNALINAQVPTITVQPENQAVFVGDAISSLNVTASVTDGGDITYQWYRNTTNSNTDGDLLSGETNSSYAPLATEYGTTYYYCQVTNTNTSVNGNTTATVATATAEVYVKSFNITSFSGRTDMTWFGDGSISSPQTAYLTGITSIDHIMIPEDPGASVTYYGTDSSFGMPQSMTNTSISSITAYYFTLTCGDGTMAFFRIYLAPDIPSIEFDGENANKIMQTADAFCYSLDSGSTWKNIDGDQHQLAVEEIDTISSGDDAPGQGIKVKLRQDIEGTQIINLVIRYSSRNYYSFSWAGSICYVDPIQVGYQLSDLEYRIKQSGVYGAWKVCDATDFTYTPDNPNPIYHVNKSGKEAMQVRIKGKGNIAPGRIKTQNF</sequence>
<dbReference type="InterPro" id="IPR001119">
    <property type="entry name" value="SLH_dom"/>
</dbReference>
<gene>
    <name evidence="6" type="ORF">Ami103574_05430</name>
</gene>
<protein>
    <recommendedName>
        <fullName evidence="8">S-layer homology domain</fullName>
    </recommendedName>
</protein>
<keyword evidence="3" id="KW-0732">Signal</keyword>
<dbReference type="PROSITE" id="PS51272">
    <property type="entry name" value="SLH"/>
    <property type="match status" value="3"/>
</dbReference>
<dbReference type="InterPro" id="IPR013783">
    <property type="entry name" value="Ig-like_fold"/>
</dbReference>
<dbReference type="InterPro" id="IPR008964">
    <property type="entry name" value="Invasin/intimin_cell_adhesion"/>
</dbReference>
<keyword evidence="7" id="KW-1185">Reference proteome</keyword>
<reference evidence="6 7" key="1">
    <citation type="submission" date="2020-02" db="EMBL/GenBank/DDBJ databases">
        <authorList>
            <person name="Kim Y.B."/>
            <person name="Roh S.W."/>
        </authorList>
    </citation>
    <scope>NUCLEOTIDE SEQUENCE [LARGE SCALE GENOMIC DNA]</scope>
    <source>
        <strain evidence="6 7">DSM 103574</strain>
    </source>
</reference>
<feature type="chain" id="PRO_5039730633" description="S-layer homology domain" evidence="3">
    <location>
        <begin position="22"/>
        <end position="840"/>
    </location>
</feature>
<dbReference type="Pfam" id="PF02368">
    <property type="entry name" value="Big_2"/>
    <property type="match status" value="1"/>
</dbReference>
<dbReference type="SMART" id="SM00635">
    <property type="entry name" value="BID_2"/>
    <property type="match status" value="1"/>
</dbReference>
<feature type="domain" description="SLH" evidence="5">
    <location>
        <begin position="146"/>
        <end position="209"/>
    </location>
</feature>
<keyword evidence="1" id="KW-0677">Repeat</keyword>
<dbReference type="Pfam" id="PF00395">
    <property type="entry name" value="SLH"/>
    <property type="match status" value="3"/>
</dbReference>
<feature type="domain" description="Ig-like" evidence="4">
    <location>
        <begin position="475"/>
        <end position="565"/>
    </location>
</feature>
<dbReference type="Gene3D" id="2.60.40.1080">
    <property type="match status" value="1"/>
</dbReference>
<evidence type="ECO:0000313" key="7">
    <source>
        <dbReference type="Proteomes" id="UP000466848"/>
    </source>
</evidence>
<feature type="domain" description="SLH" evidence="5">
    <location>
        <begin position="26"/>
        <end position="88"/>
    </location>
</feature>
<dbReference type="InterPro" id="IPR003343">
    <property type="entry name" value="Big_2"/>
</dbReference>
<proteinExistence type="predicted"/>
<feature type="domain" description="SLH" evidence="5">
    <location>
        <begin position="89"/>
        <end position="145"/>
    </location>
</feature>